<dbReference type="InParanoid" id="M3YE30"/>
<evidence type="ECO:0000256" key="4">
    <source>
        <dbReference type="ARBA" id="ARBA00022989"/>
    </source>
</evidence>
<keyword evidence="4" id="KW-1133">Transmembrane helix</keyword>
<evidence type="ECO:0000256" key="6">
    <source>
        <dbReference type="ARBA" id="ARBA00023136"/>
    </source>
</evidence>
<dbReference type="eggNOG" id="KOG1043">
    <property type="taxonomic scope" value="Eukaryota"/>
</dbReference>
<keyword evidence="3" id="KW-0999">Mitochondrion inner membrane</keyword>
<evidence type="ECO:0000313" key="9">
    <source>
        <dbReference type="Ensembl" id="ENSMPUP00000009587.1"/>
    </source>
</evidence>
<name>M3YE30_MUSPF</name>
<dbReference type="PROSITE" id="PS51758">
    <property type="entry name" value="LETM1_RBD"/>
    <property type="match status" value="1"/>
</dbReference>
<dbReference type="PANTHER" id="PTHR14009:SF7">
    <property type="entry name" value="LETM1 DOMAIN-CONTAINING PROTEIN LETM2, MITOCHONDRIAL"/>
    <property type="match status" value="1"/>
</dbReference>
<evidence type="ECO:0000256" key="7">
    <source>
        <dbReference type="PROSITE-ProRule" id="PRU01094"/>
    </source>
</evidence>
<dbReference type="HOGENOM" id="CLU_2526889_0_0_1"/>
<evidence type="ECO:0000259" key="8">
    <source>
        <dbReference type="PROSITE" id="PS51758"/>
    </source>
</evidence>
<dbReference type="InterPro" id="IPR044202">
    <property type="entry name" value="LETM1/MDM38-like"/>
</dbReference>
<dbReference type="GeneTree" id="ENSGT00940000174318"/>
<evidence type="ECO:0000256" key="5">
    <source>
        <dbReference type="ARBA" id="ARBA00023128"/>
    </source>
</evidence>
<feature type="domain" description="Letm1 RBD" evidence="8">
    <location>
        <begin position="1"/>
        <end position="84"/>
    </location>
</feature>
<dbReference type="EMBL" id="AEYP01045942">
    <property type="status" value="NOT_ANNOTATED_CDS"/>
    <property type="molecule type" value="Genomic_DNA"/>
</dbReference>
<keyword evidence="6" id="KW-0472">Membrane</keyword>
<evidence type="ECO:0000256" key="3">
    <source>
        <dbReference type="ARBA" id="ARBA00022792"/>
    </source>
</evidence>
<dbReference type="OMA" id="FPLELCP"/>
<dbReference type="PANTHER" id="PTHR14009">
    <property type="entry name" value="LEUCINE ZIPPER-EF-HAND CONTAINING TRANSMEMBRANE PROTEIN"/>
    <property type="match status" value="1"/>
</dbReference>
<keyword evidence="5 7" id="KW-0496">Mitochondrion</keyword>
<dbReference type="Pfam" id="PF07766">
    <property type="entry name" value="LETM1_RBD"/>
    <property type="match status" value="1"/>
</dbReference>
<evidence type="ECO:0000256" key="2">
    <source>
        <dbReference type="ARBA" id="ARBA00022692"/>
    </source>
</evidence>
<keyword evidence="2" id="KW-0812">Transmembrane</keyword>
<protein>
    <recommendedName>
        <fullName evidence="8">Letm1 RBD domain-containing protein</fullName>
    </recommendedName>
</protein>
<dbReference type="GO" id="GO:0030003">
    <property type="term" value="P:intracellular monoatomic cation homeostasis"/>
    <property type="evidence" value="ECO:0007669"/>
    <property type="project" value="TreeGrafter"/>
</dbReference>
<comment type="subcellular location">
    <subcellularLocation>
        <location evidence="1">Mitochondrion inner membrane</location>
        <topology evidence="1">Single-pass membrane protein</topology>
    </subcellularLocation>
</comment>
<dbReference type="STRING" id="9669.ENSMPUP00000009587"/>
<organism evidence="9">
    <name type="scientific">Mustela putorius furo</name>
    <name type="common">European domestic ferret</name>
    <name type="synonym">Mustela furo</name>
    <dbReference type="NCBI Taxonomy" id="9669"/>
    <lineage>
        <taxon>Eukaryota</taxon>
        <taxon>Metazoa</taxon>
        <taxon>Chordata</taxon>
        <taxon>Craniata</taxon>
        <taxon>Vertebrata</taxon>
        <taxon>Euteleostomi</taxon>
        <taxon>Mammalia</taxon>
        <taxon>Eutheria</taxon>
        <taxon>Laurasiatheria</taxon>
        <taxon>Carnivora</taxon>
        <taxon>Caniformia</taxon>
        <taxon>Musteloidea</taxon>
        <taxon>Mustelidae</taxon>
        <taxon>Mustelinae</taxon>
        <taxon>Mustela</taxon>
    </lineage>
</organism>
<reference evidence="9" key="1">
    <citation type="submission" date="2024-06" db="UniProtKB">
        <authorList>
            <consortium name="Ensembl"/>
        </authorList>
    </citation>
    <scope>IDENTIFICATION</scope>
</reference>
<dbReference type="InterPro" id="IPR033122">
    <property type="entry name" value="LETM1-like_RBD"/>
</dbReference>
<dbReference type="GO" id="GO:0043022">
    <property type="term" value="F:ribosome binding"/>
    <property type="evidence" value="ECO:0007669"/>
    <property type="project" value="InterPro"/>
</dbReference>
<dbReference type="GO" id="GO:0005743">
    <property type="term" value="C:mitochondrial inner membrane"/>
    <property type="evidence" value="ECO:0007669"/>
    <property type="project" value="UniProtKB-SubCell"/>
</dbReference>
<dbReference type="Ensembl" id="ENSMPUT00000009743.1">
    <property type="protein sequence ID" value="ENSMPUP00000009587.1"/>
    <property type="gene ID" value="ENSMPUG00000009663.1"/>
</dbReference>
<evidence type="ECO:0000256" key="1">
    <source>
        <dbReference type="ARBA" id="ARBA00004434"/>
    </source>
</evidence>
<proteinExistence type="predicted"/>
<accession>M3YE30</accession>
<sequence>MKLKSIKADDEVIAKEGVSALSVSELQAACRARGMRSLGLTEEQLRQQLTEASCSSPGPFPLELCPLRFVDLTLISVFQASRPT</sequence>
<dbReference type="AlphaFoldDB" id="M3YE30"/>